<evidence type="ECO:0000256" key="1">
    <source>
        <dbReference type="SAM" id="SignalP"/>
    </source>
</evidence>
<proteinExistence type="predicted"/>
<dbReference type="RefSeq" id="WP_092260566.1">
    <property type="nucleotide sequence ID" value="NZ_CP047199.1"/>
</dbReference>
<evidence type="ECO:0000313" key="2">
    <source>
        <dbReference type="EMBL" id="SES26806.1"/>
    </source>
</evidence>
<reference evidence="3" key="1">
    <citation type="submission" date="2016-10" db="EMBL/GenBank/DDBJ databases">
        <authorList>
            <person name="Varghese N."/>
            <person name="Submissions S."/>
        </authorList>
    </citation>
    <scope>NUCLEOTIDE SEQUENCE [LARGE SCALE GENOMIC DNA]</scope>
    <source>
        <strain evidence="3">DSM 20524</strain>
    </source>
</reference>
<keyword evidence="1" id="KW-0732">Signal</keyword>
<dbReference type="InterPro" id="IPR050583">
    <property type="entry name" value="Mycobacterial_A85_antigen"/>
</dbReference>
<accession>A0A1H9VYH7</accession>
<dbReference type="InterPro" id="IPR000801">
    <property type="entry name" value="Esterase-like"/>
</dbReference>
<feature type="chain" id="PRO_5011783901" evidence="1">
    <location>
        <begin position="26"/>
        <end position="377"/>
    </location>
</feature>
<dbReference type="Proteomes" id="UP000198929">
    <property type="component" value="Unassembled WGS sequence"/>
</dbReference>
<dbReference type="EMBL" id="FOGQ01000015">
    <property type="protein sequence ID" value="SES26806.1"/>
    <property type="molecule type" value="Genomic_DNA"/>
</dbReference>
<dbReference type="SUPFAM" id="SSF53474">
    <property type="entry name" value="alpha/beta-Hydrolases"/>
    <property type="match status" value="1"/>
</dbReference>
<dbReference type="PANTHER" id="PTHR48098">
    <property type="entry name" value="ENTEROCHELIN ESTERASE-RELATED"/>
    <property type="match status" value="1"/>
</dbReference>
<keyword evidence="3" id="KW-1185">Reference proteome</keyword>
<keyword evidence="2" id="KW-0378">Hydrolase</keyword>
<feature type="signal peptide" evidence="1">
    <location>
        <begin position="1"/>
        <end position="25"/>
    </location>
</feature>
<gene>
    <name evidence="2" type="ORF">SAMN05661109_02454</name>
</gene>
<protein>
    <submittedName>
        <fullName evidence="2">S-formylglutathione hydrolase FrmB</fullName>
    </submittedName>
</protein>
<dbReference type="STRING" id="1121357.SAMN05661109_02454"/>
<organism evidence="2 3">
    <name type="scientific">Corynebacterium cystitidis DSM 20524</name>
    <dbReference type="NCBI Taxonomy" id="1121357"/>
    <lineage>
        <taxon>Bacteria</taxon>
        <taxon>Bacillati</taxon>
        <taxon>Actinomycetota</taxon>
        <taxon>Actinomycetes</taxon>
        <taxon>Mycobacteriales</taxon>
        <taxon>Corynebacteriaceae</taxon>
        <taxon>Corynebacterium</taxon>
    </lineage>
</organism>
<dbReference type="GO" id="GO:0016747">
    <property type="term" value="F:acyltransferase activity, transferring groups other than amino-acyl groups"/>
    <property type="evidence" value="ECO:0007669"/>
    <property type="project" value="TreeGrafter"/>
</dbReference>
<dbReference type="Pfam" id="PF00756">
    <property type="entry name" value="Esterase"/>
    <property type="match status" value="1"/>
</dbReference>
<evidence type="ECO:0000313" key="3">
    <source>
        <dbReference type="Proteomes" id="UP000198929"/>
    </source>
</evidence>
<dbReference type="GO" id="GO:0016787">
    <property type="term" value="F:hydrolase activity"/>
    <property type="evidence" value="ECO:0007669"/>
    <property type="project" value="UniProtKB-KW"/>
</dbReference>
<sequence length="377" mass="40767">MKLKRSVLAAGTAIAIALGATPATAAELTPQQVAGDVAVGTVKPLDWEPRAVTTGKPQTWLTYVDGHTIQAYSVYSPSMDREVPVAVIPARDAEGNHIDNAPTVYLLNGAGGAEQDSDWLKMTNKLKFYQDKGVNVVIPQAGAFTYYADWLKKDLNTPYLKGPQMWETFVTKELPGPIESHLKADNRRAIVGFSMSATSALLMAQHNPGFYDSVASFSGCAATSTPIPYQFLRLTVQRGSGTLNDFNMVTPEMMYGPMGGGYNRYNDALVNAEKLRGHDLYISTATGLAAETDMMGYYTARGVDPAVGSANALRLQLEGGVIEGAMNACTHDLKAKLDSKGIPAHYELRNAGTHSWPGWRTDLEKSWFTTIAPSFGM</sequence>
<name>A0A1H9VYH7_9CORY</name>
<dbReference type="InterPro" id="IPR029058">
    <property type="entry name" value="AB_hydrolase_fold"/>
</dbReference>
<dbReference type="Gene3D" id="3.40.50.1820">
    <property type="entry name" value="alpha/beta hydrolase"/>
    <property type="match status" value="1"/>
</dbReference>
<dbReference type="AlphaFoldDB" id="A0A1H9VYH7"/>
<dbReference type="PANTHER" id="PTHR48098:SF1">
    <property type="entry name" value="DIACYLGLYCEROL ACYLTRANSFERASE_MYCOLYLTRANSFERASE AG85A"/>
    <property type="match status" value="1"/>
</dbReference>